<dbReference type="InterPro" id="IPR028974">
    <property type="entry name" value="TSP_type-3_rpt"/>
</dbReference>
<dbReference type="Gene3D" id="2.60.40.10">
    <property type="entry name" value="Immunoglobulins"/>
    <property type="match status" value="1"/>
</dbReference>
<evidence type="ECO:0000256" key="2">
    <source>
        <dbReference type="ARBA" id="ARBA00022837"/>
    </source>
</evidence>
<dbReference type="Proteomes" id="UP000177331">
    <property type="component" value="Unassembled WGS sequence"/>
</dbReference>
<feature type="transmembrane region" description="Helical" evidence="4">
    <location>
        <begin position="372"/>
        <end position="392"/>
    </location>
</feature>
<dbReference type="Pfam" id="PF02412">
    <property type="entry name" value="TSP_3"/>
    <property type="match status" value="2"/>
</dbReference>
<dbReference type="PANTHER" id="PTHR10199:SF100">
    <property type="entry name" value="THROMBOSPONDIN, ISOFORM A"/>
    <property type="match status" value="1"/>
</dbReference>
<organism evidence="7 8">
    <name type="scientific">Candidatus Uhrbacteria bacterium RIFOXYB2_FULL_45_11</name>
    <dbReference type="NCBI Taxonomy" id="1802421"/>
    <lineage>
        <taxon>Bacteria</taxon>
        <taxon>Candidatus Uhriibacteriota</taxon>
    </lineage>
</organism>
<proteinExistence type="predicted"/>
<keyword evidence="4" id="KW-1133">Transmembrane helix</keyword>
<reference evidence="7 8" key="1">
    <citation type="journal article" date="2016" name="Nat. Commun.">
        <title>Thousands of microbial genomes shed light on interconnected biogeochemical processes in an aquifer system.</title>
        <authorList>
            <person name="Anantharaman K."/>
            <person name="Brown C.T."/>
            <person name="Hug L.A."/>
            <person name="Sharon I."/>
            <person name="Castelle C.J."/>
            <person name="Probst A.J."/>
            <person name="Thomas B.C."/>
            <person name="Singh A."/>
            <person name="Wilkins M.J."/>
            <person name="Karaoz U."/>
            <person name="Brodie E.L."/>
            <person name="Williams K.H."/>
            <person name="Hubbard S.S."/>
            <person name="Banfield J.F."/>
        </authorList>
    </citation>
    <scope>NUCLEOTIDE SEQUENCE [LARGE SCALE GENOMIC DNA]</scope>
</reference>
<dbReference type="PANTHER" id="PTHR10199">
    <property type="entry name" value="THROMBOSPONDIN"/>
    <property type="match status" value="1"/>
</dbReference>
<feature type="domain" description="PKD" evidence="6">
    <location>
        <begin position="316"/>
        <end position="363"/>
    </location>
</feature>
<protein>
    <recommendedName>
        <fullName evidence="6">PKD domain-containing protein</fullName>
    </recommendedName>
</protein>
<dbReference type="InterPro" id="IPR003367">
    <property type="entry name" value="Thrombospondin_3-like_rpt"/>
</dbReference>
<feature type="signal peptide" evidence="5">
    <location>
        <begin position="1"/>
        <end position="24"/>
    </location>
</feature>
<feature type="compositionally biased region" description="Polar residues" evidence="3">
    <location>
        <begin position="408"/>
        <end position="418"/>
    </location>
</feature>
<evidence type="ECO:0000256" key="5">
    <source>
        <dbReference type="SAM" id="SignalP"/>
    </source>
</evidence>
<comment type="caution">
    <text evidence="7">The sequence shown here is derived from an EMBL/GenBank/DDBJ whole genome shotgun (WGS) entry which is preliminary data.</text>
</comment>
<name>A0A1F7W7W4_9BACT</name>
<dbReference type="GO" id="GO:0007155">
    <property type="term" value="P:cell adhesion"/>
    <property type="evidence" value="ECO:0007669"/>
    <property type="project" value="InterPro"/>
</dbReference>
<accession>A0A1F7W7W4</accession>
<dbReference type="Pfam" id="PF18911">
    <property type="entry name" value="PKD_4"/>
    <property type="match status" value="1"/>
</dbReference>
<keyword evidence="4" id="KW-0472">Membrane</keyword>
<feature type="region of interest" description="Disordered" evidence="3">
    <location>
        <begin position="400"/>
        <end position="425"/>
    </location>
</feature>
<dbReference type="CDD" id="cd00146">
    <property type="entry name" value="PKD"/>
    <property type="match status" value="1"/>
</dbReference>
<dbReference type="InterPro" id="IPR000601">
    <property type="entry name" value="PKD_dom"/>
</dbReference>
<dbReference type="PROSITE" id="PS50093">
    <property type="entry name" value="PKD"/>
    <property type="match status" value="1"/>
</dbReference>
<dbReference type="SUPFAM" id="SSF103647">
    <property type="entry name" value="TSP type-3 repeat"/>
    <property type="match status" value="1"/>
</dbReference>
<evidence type="ECO:0000313" key="7">
    <source>
        <dbReference type="EMBL" id="OGL98726.1"/>
    </source>
</evidence>
<dbReference type="SUPFAM" id="SSF49299">
    <property type="entry name" value="PKD domain"/>
    <property type="match status" value="1"/>
</dbReference>
<dbReference type="InterPro" id="IPR035986">
    <property type="entry name" value="PKD_dom_sf"/>
</dbReference>
<keyword evidence="2" id="KW-0106">Calcium</keyword>
<sequence length="425" mass="45857">MLKRFSFIAIFSLFIFSVPSFVHAVTADLKVNVADIRFSKPTLIVGDTIRIYTKVQNIGTIDVVGYVTFYQGSSVIAEPQVLSVVAGSDPEEAFVDFIVPEGQFNIRTVISGTNPPDQNLDNNVAITGIFTPIPDTDRDGVKNASDNCPTIANASQSDLDKDGLGDACDDDIDGDGLTNGVEAEQGTNAQSNDTDADGVGDAKDVYPLDPKRSVLEKPVPPKIVEKILEAKSEIQNVLTGKTLIKSDVGSDSPVSNTNPTLSTQSIPTASSNTTEVVSMESLNMGVSPNAVFSYEKSSWNTFVFRLVAPAQDRFVYEWNFGDGVHSSKSSVTHTYSQAGSYLVTLKTTDEAGNVSKESAEVHVSFFTFSNPLVIALLSLLGIALIGMSFAFFKLKTAKHSRKKETTSKSEISQDQSLKQIHVKEE</sequence>
<keyword evidence="1 5" id="KW-0732">Signal</keyword>
<dbReference type="AlphaFoldDB" id="A0A1F7W7W4"/>
<gene>
    <name evidence="7" type="ORF">A2318_04010</name>
</gene>
<keyword evidence="4" id="KW-0812">Transmembrane</keyword>
<dbReference type="InterPro" id="IPR013783">
    <property type="entry name" value="Ig-like_fold"/>
</dbReference>
<evidence type="ECO:0000259" key="6">
    <source>
        <dbReference type="PROSITE" id="PS50093"/>
    </source>
</evidence>
<evidence type="ECO:0000256" key="3">
    <source>
        <dbReference type="SAM" id="MobiDB-lite"/>
    </source>
</evidence>
<dbReference type="GO" id="GO:0005509">
    <property type="term" value="F:calcium ion binding"/>
    <property type="evidence" value="ECO:0007669"/>
    <property type="project" value="InterPro"/>
</dbReference>
<evidence type="ECO:0000256" key="4">
    <source>
        <dbReference type="SAM" id="Phobius"/>
    </source>
</evidence>
<dbReference type="SMART" id="SM00089">
    <property type="entry name" value="PKD"/>
    <property type="match status" value="1"/>
</dbReference>
<feature type="compositionally biased region" description="Polar residues" evidence="3">
    <location>
        <begin position="252"/>
        <end position="269"/>
    </location>
</feature>
<feature type="region of interest" description="Disordered" evidence="3">
    <location>
        <begin position="151"/>
        <end position="205"/>
    </location>
</feature>
<dbReference type="STRING" id="1802421.A2318_04010"/>
<feature type="chain" id="PRO_5009533324" description="PKD domain-containing protein" evidence="5">
    <location>
        <begin position="25"/>
        <end position="425"/>
    </location>
</feature>
<dbReference type="Gene3D" id="4.10.1080.10">
    <property type="entry name" value="TSP type-3 repeat"/>
    <property type="match status" value="1"/>
</dbReference>
<evidence type="ECO:0000313" key="8">
    <source>
        <dbReference type="Proteomes" id="UP000177331"/>
    </source>
</evidence>
<evidence type="ECO:0000256" key="1">
    <source>
        <dbReference type="ARBA" id="ARBA00022729"/>
    </source>
</evidence>
<dbReference type="InterPro" id="IPR022409">
    <property type="entry name" value="PKD/Chitinase_dom"/>
</dbReference>
<dbReference type="EMBL" id="MGFD01000017">
    <property type="protein sequence ID" value="OGL98726.1"/>
    <property type="molecule type" value="Genomic_DNA"/>
</dbReference>
<feature type="region of interest" description="Disordered" evidence="3">
    <location>
        <begin position="245"/>
        <end position="269"/>
    </location>
</feature>